<reference evidence="1 3" key="1">
    <citation type="journal article" date="2011" name="Nature">
        <title>The Medicago genome provides insight into the evolution of rhizobial symbioses.</title>
        <authorList>
            <person name="Young N.D."/>
            <person name="Debelle F."/>
            <person name="Oldroyd G.E."/>
            <person name="Geurts R."/>
            <person name="Cannon S.B."/>
            <person name="Udvardi M.K."/>
            <person name="Benedito V.A."/>
            <person name="Mayer K.F."/>
            <person name="Gouzy J."/>
            <person name="Schoof H."/>
            <person name="Van de Peer Y."/>
            <person name="Proost S."/>
            <person name="Cook D.R."/>
            <person name="Meyers B.C."/>
            <person name="Spannagl M."/>
            <person name="Cheung F."/>
            <person name="De Mita S."/>
            <person name="Krishnakumar V."/>
            <person name="Gundlach H."/>
            <person name="Zhou S."/>
            <person name="Mudge J."/>
            <person name="Bharti A.K."/>
            <person name="Murray J.D."/>
            <person name="Naoumkina M.A."/>
            <person name="Rosen B."/>
            <person name="Silverstein K.A."/>
            <person name="Tang H."/>
            <person name="Rombauts S."/>
            <person name="Zhao P.X."/>
            <person name="Zhou P."/>
            <person name="Barbe V."/>
            <person name="Bardou P."/>
            <person name="Bechner M."/>
            <person name="Bellec A."/>
            <person name="Berger A."/>
            <person name="Berges H."/>
            <person name="Bidwell S."/>
            <person name="Bisseling T."/>
            <person name="Choisne N."/>
            <person name="Couloux A."/>
            <person name="Denny R."/>
            <person name="Deshpande S."/>
            <person name="Dai X."/>
            <person name="Doyle J.J."/>
            <person name="Dudez A.M."/>
            <person name="Farmer A.D."/>
            <person name="Fouteau S."/>
            <person name="Franken C."/>
            <person name="Gibelin C."/>
            <person name="Gish J."/>
            <person name="Goldstein S."/>
            <person name="Gonzalez A.J."/>
            <person name="Green P.J."/>
            <person name="Hallab A."/>
            <person name="Hartog M."/>
            <person name="Hua A."/>
            <person name="Humphray S.J."/>
            <person name="Jeong D.H."/>
            <person name="Jing Y."/>
            <person name="Jocker A."/>
            <person name="Kenton S.M."/>
            <person name="Kim D.J."/>
            <person name="Klee K."/>
            <person name="Lai H."/>
            <person name="Lang C."/>
            <person name="Lin S."/>
            <person name="Macmil S.L."/>
            <person name="Magdelenat G."/>
            <person name="Matthews L."/>
            <person name="McCorrison J."/>
            <person name="Monaghan E.L."/>
            <person name="Mun J.H."/>
            <person name="Najar F.Z."/>
            <person name="Nicholson C."/>
            <person name="Noirot C."/>
            <person name="O'Bleness M."/>
            <person name="Paule C.R."/>
            <person name="Poulain J."/>
            <person name="Prion F."/>
            <person name="Qin B."/>
            <person name="Qu C."/>
            <person name="Retzel E.F."/>
            <person name="Riddle C."/>
            <person name="Sallet E."/>
            <person name="Samain S."/>
            <person name="Samson N."/>
            <person name="Sanders I."/>
            <person name="Saurat O."/>
            <person name="Scarpelli C."/>
            <person name="Schiex T."/>
            <person name="Segurens B."/>
            <person name="Severin A.J."/>
            <person name="Sherrier D.J."/>
            <person name="Shi R."/>
            <person name="Sims S."/>
            <person name="Singer S.R."/>
            <person name="Sinharoy S."/>
            <person name="Sterck L."/>
            <person name="Viollet A."/>
            <person name="Wang B.B."/>
            <person name="Wang K."/>
            <person name="Wang M."/>
            <person name="Wang X."/>
            <person name="Warfsmann J."/>
            <person name="Weissenbach J."/>
            <person name="White D.D."/>
            <person name="White J.D."/>
            <person name="Wiley G.B."/>
            <person name="Wincker P."/>
            <person name="Xing Y."/>
            <person name="Yang L."/>
            <person name="Yao Z."/>
            <person name="Ying F."/>
            <person name="Zhai J."/>
            <person name="Zhou L."/>
            <person name="Zuber A."/>
            <person name="Denarie J."/>
            <person name="Dixon R.A."/>
            <person name="May G.D."/>
            <person name="Schwartz D.C."/>
            <person name="Rogers J."/>
            <person name="Quetier F."/>
            <person name="Town C.D."/>
            <person name="Roe B.A."/>
        </authorList>
    </citation>
    <scope>NUCLEOTIDE SEQUENCE [LARGE SCALE GENOMIC DNA]</scope>
    <source>
        <strain evidence="1">A17</strain>
        <strain evidence="2 3">cv. Jemalong A17</strain>
    </source>
</reference>
<evidence type="ECO:0000313" key="2">
    <source>
        <dbReference type="EnsemblPlants" id="KEH26772"/>
    </source>
</evidence>
<name>A0A072UAT2_MEDTR</name>
<gene>
    <name evidence="1" type="ordered locus">MTR_6g072023</name>
</gene>
<dbReference type="HOGENOM" id="CLU_2362929_0_0_1"/>
<reference evidence="2" key="3">
    <citation type="submission" date="2015-04" db="UniProtKB">
        <authorList>
            <consortium name="EnsemblPlants"/>
        </authorList>
    </citation>
    <scope>IDENTIFICATION</scope>
    <source>
        <strain evidence="2">cv. Jemalong A17</strain>
    </source>
</reference>
<evidence type="ECO:0000313" key="1">
    <source>
        <dbReference type="EMBL" id="KEH26772.1"/>
    </source>
</evidence>
<dbReference type="AlphaFoldDB" id="A0A072UAT2"/>
<organism evidence="1 3">
    <name type="scientific">Medicago truncatula</name>
    <name type="common">Barrel medic</name>
    <name type="synonym">Medicago tribuloides</name>
    <dbReference type="NCBI Taxonomy" id="3880"/>
    <lineage>
        <taxon>Eukaryota</taxon>
        <taxon>Viridiplantae</taxon>
        <taxon>Streptophyta</taxon>
        <taxon>Embryophyta</taxon>
        <taxon>Tracheophyta</taxon>
        <taxon>Spermatophyta</taxon>
        <taxon>Magnoliopsida</taxon>
        <taxon>eudicotyledons</taxon>
        <taxon>Gunneridae</taxon>
        <taxon>Pentapetalae</taxon>
        <taxon>rosids</taxon>
        <taxon>fabids</taxon>
        <taxon>Fabales</taxon>
        <taxon>Fabaceae</taxon>
        <taxon>Papilionoideae</taxon>
        <taxon>50 kb inversion clade</taxon>
        <taxon>NPAAA clade</taxon>
        <taxon>Hologalegina</taxon>
        <taxon>IRL clade</taxon>
        <taxon>Trifolieae</taxon>
        <taxon>Medicago</taxon>
    </lineage>
</organism>
<dbReference type="Proteomes" id="UP000002051">
    <property type="component" value="Chromosome 6"/>
</dbReference>
<dbReference type="EMBL" id="CM001222">
    <property type="protein sequence ID" value="KEH26772.1"/>
    <property type="molecule type" value="Genomic_DNA"/>
</dbReference>
<evidence type="ECO:0000313" key="3">
    <source>
        <dbReference type="Proteomes" id="UP000002051"/>
    </source>
</evidence>
<keyword evidence="3" id="KW-1185">Reference proteome</keyword>
<sequence>MLFPSSLSNNALIRGKKLKCIEERYSPRRKLLKTCQGSIYADKGHLVSFLNVSIPTEMANLKNLQTIYPLWKLRQPITRFLEAVYKLQMEEAKIVF</sequence>
<proteinExistence type="predicted"/>
<protein>
    <submittedName>
        <fullName evidence="1 2">Uncharacterized protein</fullName>
    </submittedName>
</protein>
<reference evidence="1 3" key="2">
    <citation type="journal article" date="2014" name="BMC Genomics">
        <title>An improved genome release (version Mt4.0) for the model legume Medicago truncatula.</title>
        <authorList>
            <person name="Tang H."/>
            <person name="Krishnakumar V."/>
            <person name="Bidwell S."/>
            <person name="Rosen B."/>
            <person name="Chan A."/>
            <person name="Zhou S."/>
            <person name="Gentzbittel L."/>
            <person name="Childs K.L."/>
            <person name="Yandell M."/>
            <person name="Gundlach H."/>
            <person name="Mayer K.F."/>
            <person name="Schwartz D.C."/>
            <person name="Town C.D."/>
        </authorList>
    </citation>
    <scope>GENOME REANNOTATION</scope>
    <source>
        <strain evidence="1">A17</strain>
        <strain evidence="2 3">cv. Jemalong A17</strain>
    </source>
</reference>
<dbReference type="EnsemblPlants" id="KEH26772">
    <property type="protein sequence ID" value="KEH26772"/>
    <property type="gene ID" value="MTR_6g072023"/>
</dbReference>
<accession>A0A072UAT2</accession>